<keyword evidence="2" id="KW-1185">Reference proteome</keyword>
<organism evidence="1 2">
    <name type="scientific">Capsulimonas corticalis</name>
    <dbReference type="NCBI Taxonomy" id="2219043"/>
    <lineage>
        <taxon>Bacteria</taxon>
        <taxon>Bacillati</taxon>
        <taxon>Armatimonadota</taxon>
        <taxon>Armatimonadia</taxon>
        <taxon>Capsulimonadales</taxon>
        <taxon>Capsulimonadaceae</taxon>
        <taxon>Capsulimonas</taxon>
    </lineage>
</organism>
<protein>
    <submittedName>
        <fullName evidence="1">Uncharacterized protein</fullName>
    </submittedName>
</protein>
<gene>
    <name evidence="1" type="ORF">CCAX7_46180</name>
</gene>
<dbReference type="EMBL" id="AP025739">
    <property type="protein sequence ID" value="BDI32567.1"/>
    <property type="molecule type" value="Genomic_DNA"/>
</dbReference>
<dbReference type="AlphaFoldDB" id="A0A402D548"/>
<evidence type="ECO:0000313" key="2">
    <source>
        <dbReference type="Proteomes" id="UP000287394"/>
    </source>
</evidence>
<dbReference type="Proteomes" id="UP000287394">
    <property type="component" value="Chromosome"/>
</dbReference>
<accession>A0A402D548</accession>
<sequence length="218" mass="24550">MLLILIVGLIATLALWGLIYRLAVYWRDAHSVKAGMSLTTEMEIIAPPPLAAFQLFRRMTIISVVILILWSMIAFWLSQEQKDSFFIIFLRPFINPLANGLIAVAVRIGLWLAVASICICIWLWIAVRRTGGRRVVKHMKHFGKSGKKQTVVFTEPQANAWPPDFADALPRPNAHVAWRNGREIVVEIPPFDRPPVSYGASVEDDMQNLLTGPEDNHA</sequence>
<dbReference type="KEGG" id="ccot:CCAX7_46180"/>
<dbReference type="RefSeq" id="WP_119324609.1">
    <property type="nucleotide sequence ID" value="NZ_AP025739.1"/>
</dbReference>
<name>A0A402D548_9BACT</name>
<proteinExistence type="predicted"/>
<evidence type="ECO:0000313" key="1">
    <source>
        <dbReference type="EMBL" id="BDI32567.1"/>
    </source>
</evidence>
<reference evidence="1 2" key="1">
    <citation type="journal article" date="2019" name="Int. J. Syst. Evol. Microbiol.">
        <title>Capsulimonas corticalis gen. nov., sp. nov., an aerobic capsulated bacterium, of a novel bacterial order, Capsulimonadales ord. nov., of the class Armatimonadia of the phylum Armatimonadetes.</title>
        <authorList>
            <person name="Li J."/>
            <person name="Kudo C."/>
            <person name="Tonouchi A."/>
        </authorList>
    </citation>
    <scope>NUCLEOTIDE SEQUENCE [LARGE SCALE GENOMIC DNA]</scope>
    <source>
        <strain evidence="1 2">AX-7</strain>
    </source>
</reference>